<evidence type="ECO:0008006" key="4">
    <source>
        <dbReference type="Google" id="ProtNLM"/>
    </source>
</evidence>
<keyword evidence="1" id="KW-1133">Transmembrane helix</keyword>
<organism evidence="2 3">
    <name type="scientific">Streptacidiphilus cavernicola</name>
    <dbReference type="NCBI Taxonomy" id="3342716"/>
    <lineage>
        <taxon>Bacteria</taxon>
        <taxon>Bacillati</taxon>
        <taxon>Actinomycetota</taxon>
        <taxon>Actinomycetes</taxon>
        <taxon>Kitasatosporales</taxon>
        <taxon>Streptomycetaceae</taxon>
        <taxon>Streptacidiphilus</taxon>
    </lineage>
</organism>
<keyword evidence="1" id="KW-0472">Membrane</keyword>
<gene>
    <name evidence="2" type="ORF">ACEZDJ_35985</name>
</gene>
<dbReference type="Proteomes" id="UP001592528">
    <property type="component" value="Unassembled WGS sequence"/>
</dbReference>
<reference evidence="2 3" key="1">
    <citation type="submission" date="2024-09" db="EMBL/GenBank/DDBJ databases">
        <authorList>
            <person name="Lee S.D."/>
        </authorList>
    </citation>
    <scope>NUCLEOTIDE SEQUENCE [LARGE SCALE GENOMIC DNA]</scope>
    <source>
        <strain evidence="2 3">N1-5</strain>
    </source>
</reference>
<evidence type="ECO:0000256" key="1">
    <source>
        <dbReference type="SAM" id="Phobius"/>
    </source>
</evidence>
<dbReference type="RefSeq" id="WP_157623859.1">
    <property type="nucleotide sequence ID" value="NZ_JBHEZZ010000032.1"/>
</dbReference>
<evidence type="ECO:0000313" key="3">
    <source>
        <dbReference type="Proteomes" id="UP001592528"/>
    </source>
</evidence>
<name>A0ABV6UZ13_9ACTN</name>
<keyword evidence="3" id="KW-1185">Reference proteome</keyword>
<evidence type="ECO:0000313" key="2">
    <source>
        <dbReference type="EMBL" id="MFC1406705.1"/>
    </source>
</evidence>
<proteinExistence type="predicted"/>
<accession>A0ABV6UZ13</accession>
<protein>
    <recommendedName>
        <fullName evidence="4">Isoprenylcysteine carboxylmethyltransferase family protein</fullName>
    </recommendedName>
</protein>
<comment type="caution">
    <text evidence="2">The sequence shown here is derived from an EMBL/GenBank/DDBJ whole genome shotgun (WGS) entry which is preliminary data.</text>
</comment>
<feature type="transmembrane region" description="Helical" evidence="1">
    <location>
        <begin position="50"/>
        <end position="73"/>
    </location>
</feature>
<feature type="transmembrane region" description="Helical" evidence="1">
    <location>
        <begin position="20"/>
        <end position="44"/>
    </location>
</feature>
<sequence length="162" mass="18117">MKNIGTTWVERGRPYWSRRILIAIGQLVLLLLILGLALAGWAWIGDGSIAHSWVLPLRIAACVAFVVGFLFGLRQTLVTRTLDLTPEQWQDRRLSYRTQHPVLTNPLLNRIVLILFLPVTGPGGFGFMTAYLLGAIFCRELVAERGARLQFEAELRAHGKPG</sequence>
<keyword evidence="1" id="KW-0812">Transmembrane</keyword>
<dbReference type="EMBL" id="JBHEZZ010000032">
    <property type="protein sequence ID" value="MFC1406705.1"/>
    <property type="molecule type" value="Genomic_DNA"/>
</dbReference>